<proteinExistence type="predicted"/>
<feature type="domain" description="DUF3857" evidence="2">
    <location>
        <begin position="73"/>
        <end position="202"/>
    </location>
</feature>
<dbReference type="Pfam" id="PF12969">
    <property type="entry name" value="DUF3857"/>
    <property type="match status" value="1"/>
</dbReference>
<keyword evidence="4" id="KW-1185">Reference proteome</keyword>
<accession>A0A2Z4GA39</accession>
<dbReference type="Gene3D" id="3.10.620.30">
    <property type="match status" value="1"/>
</dbReference>
<dbReference type="OrthoDB" id="98874at2"/>
<dbReference type="Gene3D" id="2.60.40.3140">
    <property type="match status" value="1"/>
</dbReference>
<name>A0A2Z4GA39_9BACT</name>
<evidence type="ECO:0000313" key="3">
    <source>
        <dbReference type="EMBL" id="AWV98067.1"/>
    </source>
</evidence>
<evidence type="ECO:0000259" key="2">
    <source>
        <dbReference type="Pfam" id="PF12969"/>
    </source>
</evidence>
<organism evidence="3 4">
    <name type="scientific">Arcticibacterium luteifluviistationis</name>
    <dbReference type="NCBI Taxonomy" id="1784714"/>
    <lineage>
        <taxon>Bacteria</taxon>
        <taxon>Pseudomonadati</taxon>
        <taxon>Bacteroidota</taxon>
        <taxon>Cytophagia</taxon>
        <taxon>Cytophagales</taxon>
        <taxon>Leadbetterellaceae</taxon>
        <taxon>Arcticibacterium</taxon>
    </lineage>
</organism>
<dbReference type="InterPro" id="IPR024618">
    <property type="entry name" value="DUF3857"/>
</dbReference>
<reference evidence="3 4" key="1">
    <citation type="submission" date="2018-05" db="EMBL/GenBank/DDBJ databases">
        <title>Complete genome sequence of Arcticibacterium luteifluviistationis SM1504T, a cytophagaceae bacterium isolated from Arctic surface seawater.</title>
        <authorList>
            <person name="Li Y."/>
            <person name="Qin Q.-L."/>
        </authorList>
    </citation>
    <scope>NUCLEOTIDE SEQUENCE [LARGE SCALE GENOMIC DNA]</scope>
    <source>
        <strain evidence="3 4">SM1504</strain>
    </source>
</reference>
<dbReference type="AlphaFoldDB" id="A0A2Z4GA39"/>
<sequence>MRKSILWLFFTFILCGLEVIGQKNYEVEFGIVLPKAFQDTYEDLDNDPHAVILHHKKTSKFMYKVNRGFEIESVYHVRIHILKKSELERGNITLYYYKGTKLTGDKLYKIEAATYNLEHGKVVKTEMDKNAIFDEEINENYAEKKFSLPAVKEGSIIEYTFTKRVTLAGQSSPKNWYFQTDIPVRWSELNIEIPNFFNYQIILGGYLPLAINEQKTERVRTIGTDYKPPTLFYKLAVANAPAFKNESFTTIPDDNVSKVEFELSSVSIPGRRKVSYNTTWDELDQTVSKSNYWVNYLCSKEKLENMAAPFEKIAGDKEKVKAIYDFMVHTYKWNDYMGVWSGGEISKVLEEKKGSASALNLLTMGILQAAGFNANPVIISTRNNGKVITEYPLLDRFNYTIVSVMVGNEKLFIDVTDPLLPMGVLPNRCLSALGREINDGKGYFVDIKSTGEYWGLEEVKASFDVENASLIGNYAASSRGYAANNIRSGIKKSGEDVYRQALFKSLADWEINNFELDSVDQIDNAVINRFSFVKEDDGIMEDMIYLNPMIFGKIKENPFKSKTREFPIDFGFLTNQSYRIDLDIPEGFEVEEVPESIYLKLPNNGGRYIYNCAVNNSKVTIMSRLLLGKAIFPANEYVLLKEFYDRIVAKHAEQIVLSKKQ</sequence>
<dbReference type="Gene3D" id="2.60.120.1130">
    <property type="match status" value="1"/>
</dbReference>
<evidence type="ECO:0000259" key="1">
    <source>
        <dbReference type="Pfam" id="PF01841"/>
    </source>
</evidence>
<dbReference type="EMBL" id="CP029480">
    <property type="protein sequence ID" value="AWV98067.1"/>
    <property type="molecule type" value="Genomic_DNA"/>
</dbReference>
<dbReference type="RefSeq" id="WP_111371169.1">
    <property type="nucleotide sequence ID" value="NZ_CP029480.1"/>
</dbReference>
<dbReference type="Proteomes" id="UP000249873">
    <property type="component" value="Chromosome"/>
</dbReference>
<gene>
    <name evidence="3" type="ORF">DJ013_07730</name>
</gene>
<dbReference type="KEGG" id="als:DJ013_07730"/>
<dbReference type="InterPro" id="IPR002931">
    <property type="entry name" value="Transglutaminase-like"/>
</dbReference>
<feature type="domain" description="Transglutaminase-like" evidence="1">
    <location>
        <begin position="311"/>
        <end position="386"/>
    </location>
</feature>
<dbReference type="Pfam" id="PF01841">
    <property type="entry name" value="Transglut_core"/>
    <property type="match status" value="1"/>
</dbReference>
<evidence type="ECO:0000313" key="4">
    <source>
        <dbReference type="Proteomes" id="UP000249873"/>
    </source>
</evidence>
<protein>
    <submittedName>
        <fullName evidence="3">Uncharacterized protein</fullName>
    </submittedName>
</protein>